<protein>
    <submittedName>
        <fullName evidence="7">Alcohol dehydrogenase</fullName>
    </submittedName>
</protein>
<accession>A0A9P6GAA8</accession>
<dbReference type="Gene3D" id="3.20.20.100">
    <property type="entry name" value="NADP-dependent oxidoreductase domain"/>
    <property type="match status" value="1"/>
</dbReference>
<dbReference type="InterPro" id="IPR020471">
    <property type="entry name" value="AKR"/>
</dbReference>
<name>A0A9P6GAA8_9PLEO</name>
<evidence type="ECO:0000259" key="6">
    <source>
        <dbReference type="Pfam" id="PF00248"/>
    </source>
</evidence>
<dbReference type="EMBL" id="WJXW01000014">
    <property type="protein sequence ID" value="KAF9730715.1"/>
    <property type="molecule type" value="Genomic_DNA"/>
</dbReference>
<evidence type="ECO:0000256" key="3">
    <source>
        <dbReference type="PIRSR" id="PIRSR000097-1"/>
    </source>
</evidence>
<dbReference type="InterPro" id="IPR018170">
    <property type="entry name" value="Aldo/ket_reductase_CS"/>
</dbReference>
<evidence type="ECO:0000256" key="4">
    <source>
        <dbReference type="PIRSR" id="PIRSR000097-2"/>
    </source>
</evidence>
<dbReference type="SUPFAM" id="SSF51430">
    <property type="entry name" value="NAD(P)-linked oxidoreductase"/>
    <property type="match status" value="1"/>
</dbReference>
<dbReference type="Pfam" id="PF00248">
    <property type="entry name" value="Aldo_ket_red"/>
    <property type="match status" value="1"/>
</dbReference>
<keyword evidence="2" id="KW-0560">Oxidoreductase</keyword>
<evidence type="ECO:0000256" key="2">
    <source>
        <dbReference type="ARBA" id="ARBA00023002"/>
    </source>
</evidence>
<dbReference type="PANTHER" id="PTHR43827:SF13">
    <property type="entry name" value="ALDO_KETO REDUCTASE FAMILY PROTEIN"/>
    <property type="match status" value="1"/>
</dbReference>
<dbReference type="PROSITE" id="PS00798">
    <property type="entry name" value="ALDOKETO_REDUCTASE_1"/>
    <property type="match status" value="1"/>
</dbReference>
<feature type="active site" description="Proton donor" evidence="3">
    <location>
        <position position="56"/>
    </location>
</feature>
<evidence type="ECO:0000256" key="1">
    <source>
        <dbReference type="ARBA" id="ARBA00007905"/>
    </source>
</evidence>
<dbReference type="PANTHER" id="PTHR43827">
    <property type="entry name" value="2,5-DIKETO-D-GLUCONIC ACID REDUCTASE"/>
    <property type="match status" value="1"/>
</dbReference>
<sequence>MASKLSLTSALTLPNSKYKIPQIGFGVYQSPPSTCVNSCLTAIKSGYRHIDTAQYYVNETSVGQAVRDSQVPRSELYITTKILSPGKDIEATYKSIEDSVEKLDGENGYVDLFLIHSPNGGKESRKLMWQALEMAKANGRVRDIGVSNYGVGHMEEIKEIGKVWPPAVNQIELHPWCQQREAVEYCKKNNIVVEAYCPIVRNQKADDKTVNEIAHKHKTSPNQVLIRYALDKGWVPLPKSDSPERIEKNADVYGFELDDKDMQSLDGLDQGKSGAIVQAVSNAPQ</sequence>
<dbReference type="AlphaFoldDB" id="A0A9P6GAA8"/>
<keyword evidence="8" id="KW-1185">Reference proteome</keyword>
<dbReference type="PRINTS" id="PR00069">
    <property type="entry name" value="ALDKETRDTASE"/>
</dbReference>
<dbReference type="InterPro" id="IPR023210">
    <property type="entry name" value="NADP_OxRdtase_dom"/>
</dbReference>
<evidence type="ECO:0000313" key="7">
    <source>
        <dbReference type="EMBL" id="KAF9730715.1"/>
    </source>
</evidence>
<gene>
    <name evidence="7" type="ORF">PMIN01_11584</name>
</gene>
<feature type="binding site" evidence="4">
    <location>
        <position position="116"/>
    </location>
    <ligand>
        <name>substrate</name>
    </ligand>
</feature>
<dbReference type="PIRSF" id="PIRSF000097">
    <property type="entry name" value="AKR"/>
    <property type="match status" value="1"/>
</dbReference>
<dbReference type="InterPro" id="IPR036812">
    <property type="entry name" value="NAD(P)_OxRdtase_dom_sf"/>
</dbReference>
<evidence type="ECO:0000256" key="5">
    <source>
        <dbReference type="PIRSR" id="PIRSR000097-3"/>
    </source>
</evidence>
<dbReference type="CDD" id="cd19071">
    <property type="entry name" value="AKR_AKR1-5-like"/>
    <property type="match status" value="1"/>
</dbReference>
<dbReference type="FunFam" id="3.20.20.100:FF:000015">
    <property type="entry name" value="Oxidoreductase, aldo/keto reductase family"/>
    <property type="match status" value="1"/>
</dbReference>
<comment type="similarity">
    <text evidence="1">Belongs to the aldo/keto reductase family.</text>
</comment>
<dbReference type="PROSITE" id="PS00062">
    <property type="entry name" value="ALDOKETO_REDUCTASE_2"/>
    <property type="match status" value="1"/>
</dbReference>
<evidence type="ECO:0000313" key="8">
    <source>
        <dbReference type="Proteomes" id="UP000756921"/>
    </source>
</evidence>
<organism evidence="7 8">
    <name type="scientific">Paraphaeosphaeria minitans</name>
    <dbReference type="NCBI Taxonomy" id="565426"/>
    <lineage>
        <taxon>Eukaryota</taxon>
        <taxon>Fungi</taxon>
        <taxon>Dikarya</taxon>
        <taxon>Ascomycota</taxon>
        <taxon>Pezizomycotina</taxon>
        <taxon>Dothideomycetes</taxon>
        <taxon>Pleosporomycetidae</taxon>
        <taxon>Pleosporales</taxon>
        <taxon>Massarineae</taxon>
        <taxon>Didymosphaeriaceae</taxon>
        <taxon>Paraphaeosphaeria</taxon>
    </lineage>
</organism>
<feature type="site" description="Lowers pKa of active site Tyr" evidence="5">
    <location>
        <position position="81"/>
    </location>
</feature>
<dbReference type="Proteomes" id="UP000756921">
    <property type="component" value="Unassembled WGS sequence"/>
</dbReference>
<reference evidence="7" key="1">
    <citation type="journal article" date="2020" name="Mol. Plant Microbe Interact.">
        <title>Genome Sequence of the Biocontrol Agent Coniothyrium minitans strain Conio (IMI 134523).</title>
        <authorList>
            <person name="Patel D."/>
            <person name="Shittu T.A."/>
            <person name="Baroncelli R."/>
            <person name="Muthumeenakshi S."/>
            <person name="Osborne T.H."/>
            <person name="Janganan T.K."/>
            <person name="Sreenivasaprasad S."/>
        </authorList>
    </citation>
    <scope>NUCLEOTIDE SEQUENCE</scope>
    <source>
        <strain evidence="7">Conio</strain>
    </source>
</reference>
<dbReference type="GO" id="GO:0016491">
    <property type="term" value="F:oxidoreductase activity"/>
    <property type="evidence" value="ECO:0007669"/>
    <property type="project" value="UniProtKB-KW"/>
</dbReference>
<dbReference type="PROSITE" id="PS00063">
    <property type="entry name" value="ALDOKETO_REDUCTASE_3"/>
    <property type="match status" value="1"/>
</dbReference>
<proteinExistence type="inferred from homology"/>
<feature type="domain" description="NADP-dependent oxidoreductase" evidence="6">
    <location>
        <begin position="32"/>
        <end position="269"/>
    </location>
</feature>
<comment type="caution">
    <text evidence="7">The sequence shown here is derived from an EMBL/GenBank/DDBJ whole genome shotgun (WGS) entry which is preliminary data.</text>
</comment>
<dbReference type="OrthoDB" id="416253at2759"/>